<evidence type="ECO:0000313" key="5">
    <source>
        <dbReference type="Proteomes" id="UP000245942"/>
    </source>
</evidence>
<dbReference type="Pfam" id="PF01370">
    <property type="entry name" value="Epimerase"/>
    <property type="match status" value="1"/>
</dbReference>
<evidence type="ECO:0000256" key="2">
    <source>
        <dbReference type="ARBA" id="ARBA00023277"/>
    </source>
</evidence>
<dbReference type="PANTHER" id="PTHR43103">
    <property type="entry name" value="NUCLEOSIDE-DIPHOSPHATE-SUGAR EPIMERASE"/>
    <property type="match status" value="1"/>
</dbReference>
<dbReference type="PANTHER" id="PTHR43103:SF3">
    <property type="entry name" value="ADP-L-GLYCERO-D-MANNO-HEPTOSE-6-EPIMERASE"/>
    <property type="match status" value="1"/>
</dbReference>
<proteinExistence type="predicted"/>
<dbReference type="InterPro" id="IPR036291">
    <property type="entry name" value="NAD(P)-bd_dom_sf"/>
</dbReference>
<dbReference type="Gene3D" id="3.40.50.720">
    <property type="entry name" value="NAD(P)-binding Rossmann-like Domain"/>
    <property type="match status" value="1"/>
</dbReference>
<name>A0A316U000_9BASI</name>
<keyword evidence="1" id="KW-0521">NADP</keyword>
<sequence length="361" mass="39083">MSSSSSQVETVLITGAGGFLGSLLPTALVQHEPDTRFNFILTDTFEPKTPSFSSPSSSSSFSSSAEHKVHTLSSDLTEPKQVQGLFNTPLGKPDTIYSLHGIMSLGSEKDFDLGVRVNFDSTRELLNCARRIKEDSGEPVKFVFTSSVATYGGALPDVILPTTACTPEGAYGMAKLMCEYMVTEYSRRGFIDGRSIKLPTIVVRPGPPSAATSSFVSAIIREPLSGNSTPCPIGKSLDDPLLSQTGIWIASPSTTLQNFVLARRIPSSRFPSHSRTVQLPGFKVTVKEILEALGEVLQGGEEEVKRMVQFEDDETCRRIVASWPSEFDVSWAVEELGFKPDSGGIRGVIQEFIESQKSKAG</sequence>
<reference evidence="4 5" key="1">
    <citation type="journal article" date="2018" name="Mol. Biol. Evol.">
        <title>Broad Genomic Sampling Reveals a Smut Pathogenic Ancestry of the Fungal Clade Ustilaginomycotina.</title>
        <authorList>
            <person name="Kijpornyongpan T."/>
            <person name="Mondo S.J."/>
            <person name="Barry K."/>
            <person name="Sandor L."/>
            <person name="Lee J."/>
            <person name="Lipzen A."/>
            <person name="Pangilinan J."/>
            <person name="LaButti K."/>
            <person name="Hainaut M."/>
            <person name="Henrissat B."/>
            <person name="Grigoriev I.V."/>
            <person name="Spatafora J.W."/>
            <person name="Aime M.C."/>
        </authorList>
    </citation>
    <scope>NUCLEOTIDE SEQUENCE [LARGE SCALE GENOMIC DNA]</scope>
    <source>
        <strain evidence="4 5">MCA 4718</strain>
    </source>
</reference>
<protein>
    <submittedName>
        <fullName evidence="4">NAD(P)-binding protein</fullName>
    </submittedName>
</protein>
<dbReference type="Gene3D" id="3.90.25.10">
    <property type="entry name" value="UDP-galactose 4-epimerase, domain 1"/>
    <property type="match status" value="1"/>
</dbReference>
<evidence type="ECO:0000256" key="1">
    <source>
        <dbReference type="ARBA" id="ARBA00022857"/>
    </source>
</evidence>
<gene>
    <name evidence="4" type="ORF">BCV69DRAFT_284722</name>
</gene>
<dbReference type="EMBL" id="KZ819334">
    <property type="protein sequence ID" value="PWN18742.1"/>
    <property type="molecule type" value="Genomic_DNA"/>
</dbReference>
<dbReference type="STRING" id="1684307.A0A316U000"/>
<evidence type="ECO:0000313" key="4">
    <source>
        <dbReference type="EMBL" id="PWN18742.1"/>
    </source>
</evidence>
<dbReference type="InterPro" id="IPR001509">
    <property type="entry name" value="Epimerase_deHydtase"/>
</dbReference>
<keyword evidence="5" id="KW-1185">Reference proteome</keyword>
<dbReference type="Proteomes" id="UP000245942">
    <property type="component" value="Unassembled WGS sequence"/>
</dbReference>
<dbReference type="AlphaFoldDB" id="A0A316U000"/>
<feature type="domain" description="NAD-dependent epimerase/dehydratase" evidence="3">
    <location>
        <begin position="11"/>
        <end position="230"/>
    </location>
</feature>
<dbReference type="OrthoDB" id="16464at2759"/>
<dbReference type="RefSeq" id="XP_025345902.1">
    <property type="nucleotide sequence ID" value="XM_025493149.1"/>
</dbReference>
<organism evidence="4 5">
    <name type="scientific">Pseudomicrostroma glucosiphilum</name>
    <dbReference type="NCBI Taxonomy" id="1684307"/>
    <lineage>
        <taxon>Eukaryota</taxon>
        <taxon>Fungi</taxon>
        <taxon>Dikarya</taxon>
        <taxon>Basidiomycota</taxon>
        <taxon>Ustilaginomycotina</taxon>
        <taxon>Exobasidiomycetes</taxon>
        <taxon>Microstromatales</taxon>
        <taxon>Microstromatales incertae sedis</taxon>
        <taxon>Pseudomicrostroma</taxon>
    </lineage>
</organism>
<accession>A0A316U000</accession>
<dbReference type="GeneID" id="37014883"/>
<evidence type="ECO:0000259" key="3">
    <source>
        <dbReference type="Pfam" id="PF01370"/>
    </source>
</evidence>
<keyword evidence="2" id="KW-0119">Carbohydrate metabolism</keyword>
<dbReference type="SUPFAM" id="SSF51735">
    <property type="entry name" value="NAD(P)-binding Rossmann-fold domains"/>
    <property type="match status" value="1"/>
</dbReference>